<evidence type="ECO:0000313" key="3">
    <source>
        <dbReference type="Proteomes" id="UP001632037"/>
    </source>
</evidence>
<dbReference type="EMBL" id="JBIMZQ010000037">
    <property type="protein sequence ID" value="KAL3661265.1"/>
    <property type="molecule type" value="Genomic_DNA"/>
</dbReference>
<name>A0ABD3F5G2_9STRA</name>
<keyword evidence="3" id="KW-1185">Reference proteome</keyword>
<sequence>MQQLHPNTLTTLWAKRKRLVSHSVSNKRGHTLAAGCVRAGLRALDAEELEVDAATVLIEVEEERLSEIPVLEGLVRLTGGLDALERHAGLEYSGDRTPALPPELPADGGS</sequence>
<dbReference type="AlphaFoldDB" id="A0ABD3F5G2"/>
<comment type="caution">
    <text evidence="2">The sequence shown here is derived from an EMBL/GenBank/DDBJ whole genome shotgun (WGS) entry which is preliminary data.</text>
</comment>
<protein>
    <submittedName>
        <fullName evidence="2">Uncharacterized protein</fullName>
    </submittedName>
</protein>
<dbReference type="Proteomes" id="UP001632037">
    <property type="component" value="Unassembled WGS sequence"/>
</dbReference>
<accession>A0ABD3F5G2</accession>
<gene>
    <name evidence="2" type="ORF">V7S43_013873</name>
</gene>
<evidence type="ECO:0000313" key="2">
    <source>
        <dbReference type="EMBL" id="KAL3661265.1"/>
    </source>
</evidence>
<reference evidence="2 3" key="1">
    <citation type="submission" date="2024-09" db="EMBL/GenBank/DDBJ databases">
        <title>Genome sequencing and assembly of Phytophthora oleae, isolate VK10A, causative agent of rot of olive drupes.</title>
        <authorList>
            <person name="Conti Taguali S."/>
            <person name="Riolo M."/>
            <person name="La Spada F."/>
            <person name="Cacciola S.O."/>
            <person name="Dionisio G."/>
        </authorList>
    </citation>
    <scope>NUCLEOTIDE SEQUENCE [LARGE SCALE GENOMIC DNA]</scope>
    <source>
        <strain evidence="2 3">VK10A</strain>
    </source>
</reference>
<evidence type="ECO:0000256" key="1">
    <source>
        <dbReference type="SAM" id="MobiDB-lite"/>
    </source>
</evidence>
<feature type="region of interest" description="Disordered" evidence="1">
    <location>
        <begin position="89"/>
        <end position="110"/>
    </location>
</feature>
<organism evidence="2 3">
    <name type="scientific">Phytophthora oleae</name>
    <dbReference type="NCBI Taxonomy" id="2107226"/>
    <lineage>
        <taxon>Eukaryota</taxon>
        <taxon>Sar</taxon>
        <taxon>Stramenopiles</taxon>
        <taxon>Oomycota</taxon>
        <taxon>Peronosporomycetes</taxon>
        <taxon>Peronosporales</taxon>
        <taxon>Peronosporaceae</taxon>
        <taxon>Phytophthora</taxon>
    </lineage>
</organism>
<proteinExistence type="predicted"/>